<name>A0A7X1FXN6_9SPHN</name>
<gene>
    <name evidence="8" type="ORF">H7F53_07150</name>
</gene>
<reference evidence="8 9" key="1">
    <citation type="submission" date="2020-08" db="EMBL/GenBank/DDBJ databases">
        <title>The genome sequence of type strain Novosphingobium piscinae KCTC 42194.</title>
        <authorList>
            <person name="Liu Y."/>
        </authorList>
    </citation>
    <scope>NUCLEOTIDE SEQUENCE [LARGE SCALE GENOMIC DNA]</scope>
    <source>
        <strain evidence="8 9">KCTC 42194</strain>
    </source>
</reference>
<feature type="transmembrane region" description="Helical" evidence="7">
    <location>
        <begin position="190"/>
        <end position="209"/>
    </location>
</feature>
<dbReference type="EMBL" id="JACLAX010000005">
    <property type="protein sequence ID" value="MBC2668915.1"/>
    <property type="molecule type" value="Genomic_DNA"/>
</dbReference>
<accession>A0A7X1FXN6</accession>
<evidence type="ECO:0000256" key="4">
    <source>
        <dbReference type="ARBA" id="ARBA00022692"/>
    </source>
</evidence>
<keyword evidence="3" id="KW-1003">Cell membrane</keyword>
<feature type="transmembrane region" description="Helical" evidence="7">
    <location>
        <begin position="41"/>
        <end position="66"/>
    </location>
</feature>
<dbReference type="InterPro" id="IPR001123">
    <property type="entry name" value="LeuE-type"/>
</dbReference>
<feature type="transmembrane region" description="Helical" evidence="7">
    <location>
        <begin position="146"/>
        <end position="169"/>
    </location>
</feature>
<feature type="transmembrane region" description="Helical" evidence="7">
    <location>
        <begin position="72"/>
        <end position="92"/>
    </location>
</feature>
<dbReference type="RefSeq" id="WP_185678800.1">
    <property type="nucleotide sequence ID" value="NZ_JACLAX010000005.1"/>
</dbReference>
<comment type="similarity">
    <text evidence="2">Belongs to the Rht family.</text>
</comment>
<comment type="caution">
    <text evidence="8">The sequence shown here is derived from an EMBL/GenBank/DDBJ whole genome shotgun (WGS) entry which is preliminary data.</text>
</comment>
<keyword evidence="4 7" id="KW-0812">Transmembrane</keyword>
<evidence type="ECO:0000256" key="5">
    <source>
        <dbReference type="ARBA" id="ARBA00022989"/>
    </source>
</evidence>
<dbReference type="Proteomes" id="UP000551327">
    <property type="component" value="Unassembled WGS sequence"/>
</dbReference>
<dbReference type="PIRSF" id="PIRSF006324">
    <property type="entry name" value="LeuE"/>
    <property type="match status" value="1"/>
</dbReference>
<evidence type="ECO:0000256" key="7">
    <source>
        <dbReference type="SAM" id="Phobius"/>
    </source>
</evidence>
<evidence type="ECO:0000256" key="2">
    <source>
        <dbReference type="ARBA" id="ARBA00007928"/>
    </source>
</evidence>
<feature type="transmembrane region" description="Helical" evidence="7">
    <location>
        <begin position="6"/>
        <end position="29"/>
    </location>
</feature>
<keyword evidence="9" id="KW-1185">Reference proteome</keyword>
<dbReference type="PANTHER" id="PTHR30086:SF14">
    <property type="entry name" value="HOMOSERINE_HOMOSERINE LACTONE EFFLUX PROTEIN"/>
    <property type="match status" value="1"/>
</dbReference>
<evidence type="ECO:0000256" key="1">
    <source>
        <dbReference type="ARBA" id="ARBA00004651"/>
    </source>
</evidence>
<dbReference type="PANTHER" id="PTHR30086">
    <property type="entry name" value="ARGININE EXPORTER PROTEIN ARGO"/>
    <property type="match status" value="1"/>
</dbReference>
<organism evidence="8 9">
    <name type="scientific">Novosphingobium piscinae</name>
    <dbReference type="NCBI Taxonomy" id="1507448"/>
    <lineage>
        <taxon>Bacteria</taxon>
        <taxon>Pseudomonadati</taxon>
        <taxon>Pseudomonadota</taxon>
        <taxon>Alphaproteobacteria</taxon>
        <taxon>Sphingomonadales</taxon>
        <taxon>Sphingomonadaceae</taxon>
        <taxon>Novosphingobium</taxon>
    </lineage>
</organism>
<sequence>MLDPARLVAFLLVSGTTSLIPGPQMLFVLTQTAWRGPRAGLGTLAGLQLGNLAWYVMAGLGLGSLARAAPQAFTLLAATGAAYLAWLGLLAIRQAGQDADAASAPSPARPAASGLRASLAVALSNPKSLVYVLALLPPFVDPRQPVAPQLAVLAAVGIGCDVLVGTAYVAAGSRLAAALAQPHLRRRLDLAVGAVFIAIAAGIGVRLWLAGGI</sequence>
<evidence type="ECO:0000256" key="6">
    <source>
        <dbReference type="ARBA" id="ARBA00023136"/>
    </source>
</evidence>
<evidence type="ECO:0000256" key="3">
    <source>
        <dbReference type="ARBA" id="ARBA00022475"/>
    </source>
</evidence>
<evidence type="ECO:0000313" key="9">
    <source>
        <dbReference type="Proteomes" id="UP000551327"/>
    </source>
</evidence>
<proteinExistence type="inferred from homology"/>
<dbReference type="AlphaFoldDB" id="A0A7X1FXN6"/>
<dbReference type="Pfam" id="PF01810">
    <property type="entry name" value="LysE"/>
    <property type="match status" value="1"/>
</dbReference>
<keyword evidence="5 7" id="KW-1133">Transmembrane helix</keyword>
<evidence type="ECO:0000313" key="8">
    <source>
        <dbReference type="EMBL" id="MBC2668915.1"/>
    </source>
</evidence>
<dbReference type="GO" id="GO:0042970">
    <property type="term" value="F:homoserine transmembrane transporter activity"/>
    <property type="evidence" value="ECO:0007669"/>
    <property type="project" value="TreeGrafter"/>
</dbReference>
<comment type="subcellular location">
    <subcellularLocation>
        <location evidence="1">Cell membrane</location>
        <topology evidence="1">Multi-pass membrane protein</topology>
    </subcellularLocation>
</comment>
<dbReference type="GO" id="GO:0005886">
    <property type="term" value="C:plasma membrane"/>
    <property type="evidence" value="ECO:0007669"/>
    <property type="project" value="UniProtKB-SubCell"/>
</dbReference>
<protein>
    <submittedName>
        <fullName evidence="8">LysE family translocator</fullName>
    </submittedName>
</protein>
<keyword evidence="6 7" id="KW-0472">Membrane</keyword>